<reference evidence="3" key="1">
    <citation type="submission" date="2020-02" db="EMBL/GenBank/DDBJ databases">
        <authorList>
            <person name="Meier V. D."/>
        </authorList>
    </citation>
    <scope>NUCLEOTIDE SEQUENCE</scope>
    <source>
        <strain evidence="3">AVDCRST_MAG34</strain>
    </source>
</reference>
<dbReference type="PRINTS" id="PR01270">
    <property type="entry name" value="HDASUPER"/>
</dbReference>
<sequence>MKSSASRRTGFVCDDSYFDHRTDEGLGPWVAPGPAFETPEGKKRIRDLVVASGLVAELVTVPPSPLSRDDTLRFHTVAYLDSIERMSAGEGGDAGEVTWFGPGSYEIALLSAGGTYAAVRAVVDGEVDNAYALVRPPGHHAERDLGRGYCMLANIALAILKARAELGVGRVAVVDWDVHHGNGTEQAFYDDPETLTISLHQDRLYPRDTGFVEHQGEGPGRMANVNLPLPAGSSRGAYLDAFDRVVEPLVRRFRPELIVVACGFDAGSLDPLGRMMLSAGDFGELTRRVRVLAEELCGGRLVLSHEGGYSELHVPFCGTRVLEELSGASTGIDDPFAWVEDHGGQELQPHQAAAVQAVVDAHRIG</sequence>
<proteinExistence type="inferred from homology"/>
<dbReference type="EMBL" id="CADCUI010000001">
    <property type="protein sequence ID" value="CAA9322673.1"/>
    <property type="molecule type" value="Genomic_DNA"/>
</dbReference>
<dbReference type="InterPro" id="IPR037138">
    <property type="entry name" value="His_deacetylse_dom_sf"/>
</dbReference>
<dbReference type="InterPro" id="IPR000286">
    <property type="entry name" value="HDACs"/>
</dbReference>
<organism evidence="3">
    <name type="scientific">uncultured Nocardioidaceae bacterium</name>
    <dbReference type="NCBI Taxonomy" id="253824"/>
    <lineage>
        <taxon>Bacteria</taxon>
        <taxon>Bacillati</taxon>
        <taxon>Actinomycetota</taxon>
        <taxon>Actinomycetes</taxon>
        <taxon>Propionibacteriales</taxon>
        <taxon>Nocardioidaceae</taxon>
        <taxon>environmental samples</taxon>
    </lineage>
</organism>
<dbReference type="Gene3D" id="3.40.800.20">
    <property type="entry name" value="Histone deacetylase domain"/>
    <property type="match status" value="1"/>
</dbReference>
<dbReference type="GO" id="GO:0004407">
    <property type="term" value="F:histone deacetylase activity"/>
    <property type="evidence" value="ECO:0007669"/>
    <property type="project" value="TreeGrafter"/>
</dbReference>
<evidence type="ECO:0000259" key="2">
    <source>
        <dbReference type="Pfam" id="PF00850"/>
    </source>
</evidence>
<dbReference type="AlphaFoldDB" id="A0A6J4L303"/>
<dbReference type="PANTHER" id="PTHR10625:SF31">
    <property type="entry name" value="HISTONE DEACETYLASE DOMAIN-CONTAINING PROTEIN"/>
    <property type="match status" value="1"/>
</dbReference>
<dbReference type="PANTHER" id="PTHR10625">
    <property type="entry name" value="HISTONE DEACETYLASE HDAC1-RELATED"/>
    <property type="match status" value="1"/>
</dbReference>
<dbReference type="InterPro" id="IPR023801">
    <property type="entry name" value="His_deacetylse_dom"/>
</dbReference>
<evidence type="ECO:0000313" key="3">
    <source>
        <dbReference type="EMBL" id="CAA9322673.1"/>
    </source>
</evidence>
<dbReference type="GO" id="GO:0005737">
    <property type="term" value="C:cytoplasm"/>
    <property type="evidence" value="ECO:0007669"/>
    <property type="project" value="TreeGrafter"/>
</dbReference>
<name>A0A6J4L303_9ACTN</name>
<gene>
    <name evidence="3" type="ORF">AVDCRST_MAG34-1532</name>
</gene>
<protein>
    <submittedName>
        <fullName evidence="3">Deacetylases, including yeast histone deacetylase and acetoin utilization protein</fullName>
    </submittedName>
</protein>
<accession>A0A6J4L303</accession>
<dbReference type="SUPFAM" id="SSF52768">
    <property type="entry name" value="Arginase/deacetylase"/>
    <property type="match status" value="1"/>
</dbReference>
<comment type="similarity">
    <text evidence="1">Belongs to the histone deacetylase family.</text>
</comment>
<dbReference type="GO" id="GO:0040029">
    <property type="term" value="P:epigenetic regulation of gene expression"/>
    <property type="evidence" value="ECO:0007669"/>
    <property type="project" value="TreeGrafter"/>
</dbReference>
<dbReference type="InterPro" id="IPR023696">
    <property type="entry name" value="Ureohydrolase_dom_sf"/>
</dbReference>
<dbReference type="Pfam" id="PF00850">
    <property type="entry name" value="Hist_deacetyl"/>
    <property type="match status" value="1"/>
</dbReference>
<dbReference type="CDD" id="cd09996">
    <property type="entry name" value="HDAC_classII_1"/>
    <property type="match status" value="1"/>
</dbReference>
<feature type="domain" description="Histone deacetylase" evidence="2">
    <location>
        <begin position="39"/>
        <end position="323"/>
    </location>
</feature>
<evidence type="ECO:0000256" key="1">
    <source>
        <dbReference type="ARBA" id="ARBA00005947"/>
    </source>
</evidence>